<name>A0ACC6UY67_9CREN</name>
<organism evidence="1 2">
    <name type="scientific">Thermoproteus sp. AZ2</name>
    <dbReference type="NCBI Taxonomy" id="1609232"/>
    <lineage>
        <taxon>Archaea</taxon>
        <taxon>Thermoproteota</taxon>
        <taxon>Thermoprotei</taxon>
        <taxon>Thermoproteales</taxon>
        <taxon>Thermoproteaceae</taxon>
        <taxon>Thermoproteus</taxon>
    </lineage>
</organism>
<gene>
    <name evidence="1" type="ORF">TU35_000010</name>
</gene>
<sequence>MLQRMWTIIAVVAVGLAVGSIVHVLSTGVPAANYYATVGYLGKTYVSNVSQLGEAIRKSKVAEFLVDYRPETTPGVHYLNKSVLRGSPIERLYNRTVAVVDYKGRIYAVVLEEGPQKPIEEIPVEGREPDLASEIAAHFAVYTLDGREVPSETRVVAFAKQEFVTEYGNYTVKVAAIGVNYEIIIKDGDPVSVAVYYLSFPVYWYTNTPLGQEWVATVVAAAYFAVDPTTGTVTDILPAGWQSKNDFFVSTCYTDDPGAAYYSQNDYFGATQIVAVYANNWCPGSTVLVNYPWVAIDGEGNPYYPSGTPAYKSFQPQGCVCQLISWNIELPPPIESSDS</sequence>
<protein>
    <submittedName>
        <fullName evidence="1">Uncharacterized protein</fullName>
    </submittedName>
</protein>
<reference evidence="1" key="1">
    <citation type="submission" date="2024-07" db="EMBL/GenBank/DDBJ databases">
        <title>Metagenome and Metagenome-Assembled Genomes of Archaea from a hot spring from the geothermal field of Los Azufres, Mexico.</title>
        <authorList>
            <person name="Marin-Paredes R."/>
            <person name="Martinez-Romero E."/>
            <person name="Servin-Garciduenas L.E."/>
        </authorList>
    </citation>
    <scope>NUCLEOTIDE SEQUENCE</scope>
</reference>
<accession>A0ACC6UY67</accession>
<comment type="caution">
    <text evidence="1">The sequence shown here is derived from an EMBL/GenBank/DDBJ whole genome shotgun (WGS) entry which is preliminary data.</text>
</comment>
<proteinExistence type="predicted"/>
<evidence type="ECO:0000313" key="2">
    <source>
        <dbReference type="Proteomes" id="UP000033636"/>
    </source>
</evidence>
<dbReference type="EMBL" id="JZWT02000001">
    <property type="protein sequence ID" value="MFB6489633.1"/>
    <property type="molecule type" value="Genomic_DNA"/>
</dbReference>
<evidence type="ECO:0000313" key="1">
    <source>
        <dbReference type="EMBL" id="MFB6489633.1"/>
    </source>
</evidence>
<dbReference type="Proteomes" id="UP000033636">
    <property type="component" value="Unassembled WGS sequence"/>
</dbReference>